<feature type="transmembrane region" description="Helical" evidence="1">
    <location>
        <begin position="120"/>
        <end position="143"/>
    </location>
</feature>
<dbReference type="InterPro" id="IPR027272">
    <property type="entry name" value="Piezo"/>
</dbReference>
<sequence>MIVDDPRMLMSYHAVFMFSCFKLRANHFSSLTGSETYQRIMSQGKNAASLSDLSFETKSLWTILDYLYSYCHLLDVVLGLILITGTLEYDILHLAYLAFALIFSRMRLEILKKKNKIFKFLRLYNFVLIVLSLAHQSPFLGYFSEGKSKTIGYISKEFDYVSKYLEAEQNGAILRKQEKKAAWKTAQLQHILKYEEQKRLRNMQVEKMKSEMLSLQIWLHKMGTTAHCCDTSPQSKGLESRANSFSDKGENDFNKQNLNLLSSDSIFSFDMIESPTVE</sequence>
<dbReference type="GO" id="GO:0050982">
    <property type="term" value="P:detection of mechanical stimulus"/>
    <property type="evidence" value="ECO:0007669"/>
    <property type="project" value="TreeGrafter"/>
</dbReference>
<evidence type="ECO:0000313" key="2">
    <source>
        <dbReference type="EnsemblPlants" id="QL03p004167:mrna"/>
    </source>
</evidence>
<dbReference type="PROSITE" id="PS51257">
    <property type="entry name" value="PROKAR_LIPOPROTEIN"/>
    <property type="match status" value="1"/>
</dbReference>
<dbReference type="Proteomes" id="UP000594261">
    <property type="component" value="Chromosome 3"/>
</dbReference>
<dbReference type="EMBL" id="LRBV02000003">
    <property type="status" value="NOT_ANNOTATED_CDS"/>
    <property type="molecule type" value="Genomic_DNA"/>
</dbReference>
<dbReference type="InParanoid" id="A0A7N2L375"/>
<dbReference type="PANTHER" id="PTHR13167">
    <property type="entry name" value="PIEZO-TYPE MECHANOSENSITIVE ION CHANNEL COMPONENT"/>
    <property type="match status" value="1"/>
</dbReference>
<accession>A0A7N2L375</accession>
<evidence type="ECO:0000256" key="1">
    <source>
        <dbReference type="SAM" id="Phobius"/>
    </source>
</evidence>
<evidence type="ECO:0000313" key="3">
    <source>
        <dbReference type="Proteomes" id="UP000594261"/>
    </source>
</evidence>
<keyword evidence="1" id="KW-0472">Membrane</keyword>
<dbReference type="AlphaFoldDB" id="A0A7N2L375"/>
<dbReference type="GO" id="GO:0008381">
    <property type="term" value="F:mechanosensitive monoatomic ion channel activity"/>
    <property type="evidence" value="ECO:0007669"/>
    <property type="project" value="InterPro"/>
</dbReference>
<dbReference type="PANTHER" id="PTHR13167:SF25">
    <property type="entry name" value="PIEZO-TYPE MECHANOSENSITIVE ION CHANNEL COMPONENT"/>
    <property type="match status" value="1"/>
</dbReference>
<dbReference type="GO" id="GO:0005261">
    <property type="term" value="F:monoatomic cation channel activity"/>
    <property type="evidence" value="ECO:0007669"/>
    <property type="project" value="TreeGrafter"/>
</dbReference>
<organism evidence="2 3">
    <name type="scientific">Quercus lobata</name>
    <name type="common">Valley oak</name>
    <dbReference type="NCBI Taxonomy" id="97700"/>
    <lineage>
        <taxon>Eukaryota</taxon>
        <taxon>Viridiplantae</taxon>
        <taxon>Streptophyta</taxon>
        <taxon>Embryophyta</taxon>
        <taxon>Tracheophyta</taxon>
        <taxon>Spermatophyta</taxon>
        <taxon>Magnoliopsida</taxon>
        <taxon>eudicotyledons</taxon>
        <taxon>Gunneridae</taxon>
        <taxon>Pentapetalae</taxon>
        <taxon>rosids</taxon>
        <taxon>fabids</taxon>
        <taxon>Fagales</taxon>
        <taxon>Fagaceae</taxon>
        <taxon>Quercus</taxon>
    </lineage>
</organism>
<keyword evidence="3" id="KW-1185">Reference proteome</keyword>
<dbReference type="GO" id="GO:0071260">
    <property type="term" value="P:cellular response to mechanical stimulus"/>
    <property type="evidence" value="ECO:0007669"/>
    <property type="project" value="TreeGrafter"/>
</dbReference>
<reference evidence="2" key="2">
    <citation type="submission" date="2021-01" db="UniProtKB">
        <authorList>
            <consortium name="EnsemblPlants"/>
        </authorList>
    </citation>
    <scope>IDENTIFICATION</scope>
</reference>
<name>A0A7N2L375_QUELO</name>
<dbReference type="GO" id="GO:0016020">
    <property type="term" value="C:membrane"/>
    <property type="evidence" value="ECO:0007669"/>
    <property type="project" value="InterPro"/>
</dbReference>
<dbReference type="GO" id="GO:0042391">
    <property type="term" value="P:regulation of membrane potential"/>
    <property type="evidence" value="ECO:0007669"/>
    <property type="project" value="TreeGrafter"/>
</dbReference>
<dbReference type="Gramene" id="QL03p004167:mrna">
    <property type="protein sequence ID" value="QL03p004167:mrna"/>
    <property type="gene ID" value="QL03p004167"/>
</dbReference>
<reference evidence="2 3" key="1">
    <citation type="journal article" date="2016" name="G3 (Bethesda)">
        <title>First Draft Assembly and Annotation of the Genome of a California Endemic Oak Quercus lobata Nee (Fagaceae).</title>
        <authorList>
            <person name="Sork V.L."/>
            <person name="Fitz-Gibbon S.T."/>
            <person name="Puiu D."/>
            <person name="Crepeau M."/>
            <person name="Gugger P.F."/>
            <person name="Sherman R."/>
            <person name="Stevens K."/>
            <person name="Langley C.H."/>
            <person name="Pellegrini M."/>
            <person name="Salzberg S.L."/>
        </authorList>
    </citation>
    <scope>NUCLEOTIDE SEQUENCE [LARGE SCALE GENOMIC DNA]</scope>
    <source>
        <strain evidence="2 3">cv. SW786</strain>
    </source>
</reference>
<keyword evidence="1" id="KW-1133">Transmembrane helix</keyword>
<protein>
    <submittedName>
        <fullName evidence="2">Uncharacterized protein</fullName>
    </submittedName>
</protein>
<dbReference type="EnsemblPlants" id="QL03p004167:mrna">
    <property type="protein sequence ID" value="QL03p004167:mrna"/>
    <property type="gene ID" value="QL03p004167"/>
</dbReference>
<keyword evidence="1" id="KW-0812">Transmembrane</keyword>
<proteinExistence type="predicted"/>